<dbReference type="EMBL" id="BNAU01000001">
    <property type="protein sequence ID" value="GHE83379.1"/>
    <property type="molecule type" value="Genomic_DNA"/>
</dbReference>
<feature type="domain" description="Apea-like HEPN" evidence="1">
    <location>
        <begin position="321"/>
        <end position="454"/>
    </location>
</feature>
<comment type="caution">
    <text evidence="3">The sequence shown here is derived from an EMBL/GenBank/DDBJ whole genome shotgun (WGS) entry which is preliminary data.</text>
</comment>
<dbReference type="InterPro" id="IPR041223">
    <property type="entry name" value="ApeA_NTD"/>
</dbReference>
<reference evidence="4" key="1">
    <citation type="journal article" date="2019" name="Int. J. Syst. Evol. Microbiol.">
        <title>The Global Catalogue of Microorganisms (GCM) 10K type strain sequencing project: providing services to taxonomists for standard genome sequencing and annotation.</title>
        <authorList>
            <consortium name="The Broad Institute Genomics Platform"/>
            <consortium name="The Broad Institute Genome Sequencing Center for Infectious Disease"/>
            <person name="Wu L."/>
            <person name="Ma J."/>
        </authorList>
    </citation>
    <scope>NUCLEOTIDE SEQUENCE [LARGE SCALE GENOMIC DNA]</scope>
    <source>
        <strain evidence="4">CGMCC 4.7677</strain>
    </source>
</reference>
<evidence type="ECO:0000259" key="1">
    <source>
        <dbReference type="Pfam" id="PF18739"/>
    </source>
</evidence>
<proteinExistence type="predicted"/>
<evidence type="ECO:0000313" key="3">
    <source>
        <dbReference type="EMBL" id="GHE83379.1"/>
    </source>
</evidence>
<dbReference type="Pfam" id="PF18862">
    <property type="entry name" value="ApeA_NTD1"/>
    <property type="match status" value="1"/>
</dbReference>
<dbReference type="RefSeq" id="WP_191243505.1">
    <property type="nucleotide sequence ID" value="NZ_BNAU01000001.1"/>
</dbReference>
<evidence type="ECO:0000313" key="4">
    <source>
        <dbReference type="Proteomes" id="UP000605897"/>
    </source>
</evidence>
<dbReference type="InterPro" id="IPR041229">
    <property type="entry name" value="HEPN_Apea"/>
</dbReference>
<protein>
    <recommendedName>
        <fullName evidence="5">ApeA N-terminal domain-containing protein</fullName>
    </recommendedName>
</protein>
<keyword evidence="4" id="KW-1185">Reference proteome</keyword>
<evidence type="ECO:0008006" key="5">
    <source>
        <dbReference type="Google" id="ProtNLM"/>
    </source>
</evidence>
<feature type="domain" description="ApeA N-terminal" evidence="2">
    <location>
        <begin position="10"/>
        <end position="251"/>
    </location>
</feature>
<dbReference type="Pfam" id="PF18739">
    <property type="entry name" value="HEPN_Apea"/>
    <property type="match status" value="1"/>
</dbReference>
<sequence>MGEAEGNHLLGKFWLADQPERQLTGWLDLSGARPKVTLNGQLTPAVVWTPSPDGAGAHGHPADDTFSDGGLTIHGLLAEGARRAVTVFDAITRSRRYDMMAVNDDSDGVHVLQGTWLARGAHLDDNEEILSARIRFTNLDEWIGQSGVTGKVIYSPHNHVHLDYVEPHPEAVPIPAIGGTVGTQFATIPPRIEFNGAEVRHKAWIQFKDVSLPSFAELLHRLVSPTLTLASVMMRKKCVLTELSILTGKDELSCEVSHPLVDSAAKDEGLKPGNRSLGLRDVGIGVVAEWIAKSDDFNPIPNIIYSTFGNDRARTLESELLELAAAAEGFDRRRFGEEAVFDRVLAKSARRAAIQAAKEAAGEELAERLGRALANFNSLAYAERLRRLLQLTHSAVPEAAGNWDIWIKRVKEARNGYAHQLERGETQWEVELVLVESLRWILGAAILLESGVSAGSIADNLKNSQDYIFFKRKSRALAPQIYGTREGPE</sequence>
<dbReference type="Proteomes" id="UP000605897">
    <property type="component" value="Unassembled WGS sequence"/>
</dbReference>
<name>A0ABQ3IKC8_9PSEU</name>
<evidence type="ECO:0000259" key="2">
    <source>
        <dbReference type="Pfam" id="PF18862"/>
    </source>
</evidence>
<accession>A0ABQ3IKC8</accession>
<gene>
    <name evidence="3" type="ORF">GCM10017786_13080</name>
</gene>
<organism evidence="3 4">
    <name type="scientific">Amycolatopsis deserti</name>
    <dbReference type="NCBI Taxonomy" id="185696"/>
    <lineage>
        <taxon>Bacteria</taxon>
        <taxon>Bacillati</taxon>
        <taxon>Actinomycetota</taxon>
        <taxon>Actinomycetes</taxon>
        <taxon>Pseudonocardiales</taxon>
        <taxon>Pseudonocardiaceae</taxon>
        <taxon>Amycolatopsis</taxon>
    </lineage>
</organism>